<accession>A0ABD5FBX9</accession>
<dbReference type="PROSITE" id="PS00356">
    <property type="entry name" value="HTH_LACI_1"/>
    <property type="match status" value="1"/>
</dbReference>
<evidence type="ECO:0000256" key="4">
    <source>
        <dbReference type="SAM" id="MobiDB-lite"/>
    </source>
</evidence>
<dbReference type="PRINTS" id="PR00036">
    <property type="entry name" value="HTHLACI"/>
</dbReference>
<evidence type="ECO:0000313" key="7">
    <source>
        <dbReference type="EMBL" id="MDT2515973.1"/>
    </source>
</evidence>
<evidence type="ECO:0000259" key="5">
    <source>
        <dbReference type="PROSITE" id="PS50932"/>
    </source>
</evidence>
<dbReference type="GO" id="GO:0006355">
    <property type="term" value="P:regulation of DNA-templated transcription"/>
    <property type="evidence" value="ECO:0007669"/>
    <property type="project" value="UniProtKB-ARBA"/>
</dbReference>
<dbReference type="Gene3D" id="1.10.260.40">
    <property type="entry name" value="lambda repressor-like DNA-binding domains"/>
    <property type="match status" value="1"/>
</dbReference>
<dbReference type="InterPro" id="IPR001387">
    <property type="entry name" value="Cro/C1-type_HTH"/>
</dbReference>
<dbReference type="InterPro" id="IPR010982">
    <property type="entry name" value="Lambda_DNA-bd_dom_sf"/>
</dbReference>
<sequence>MLRGERNMTSTVKDVAKKANVSPSTVSRVINDHPSISAETKQRVRKIMDEMGYFPNVTARNLGKQRANSLGVILPPLNSRERLGNPFYLELLNAVNETAADFQVTTAVASSDNSETLLENVTRMHRQKQVDGFILAYSEKDDPIAEYLYQNKIPFTLIGRPPKREADILYVDNDNQLLGKQATEHLIEKGHKNILFVSNVNQEVIFFERYFGYQEAMMLQSLPTHPPLTMLQPEDYTRFPEVIEETGATALVVIDDIFALRMIQLATLHGYKVPDDLSVISFNNSIFATLVHPYLTTIDIDISDLGRLGTQKLMEQIDQKQSTGVQLVVPHHLIQRETVRTI</sequence>
<dbReference type="CDD" id="cd01392">
    <property type="entry name" value="HTH_LacI"/>
    <property type="match status" value="1"/>
</dbReference>
<dbReference type="AlphaFoldDB" id="A0ABD5FBX9"/>
<dbReference type="PANTHER" id="PTHR30146">
    <property type="entry name" value="LACI-RELATED TRANSCRIPTIONAL REPRESSOR"/>
    <property type="match status" value="1"/>
</dbReference>
<dbReference type="InterPro" id="IPR000843">
    <property type="entry name" value="HTH_LacI"/>
</dbReference>
<keyword evidence="2 7" id="KW-0238">DNA-binding</keyword>
<proteinExistence type="predicted"/>
<feature type="domain" description="HTH cro/C1-type" evidence="6">
    <location>
        <begin position="11"/>
        <end position="54"/>
    </location>
</feature>
<dbReference type="PANTHER" id="PTHR30146:SF109">
    <property type="entry name" value="HTH-TYPE TRANSCRIPTIONAL REGULATOR GALS"/>
    <property type="match status" value="1"/>
</dbReference>
<keyword evidence="1" id="KW-0805">Transcription regulation</keyword>
<feature type="domain" description="HTH lacI-type" evidence="5">
    <location>
        <begin position="10"/>
        <end position="64"/>
    </location>
</feature>
<feature type="region of interest" description="Disordered" evidence="4">
    <location>
        <begin position="1"/>
        <end position="25"/>
    </location>
</feature>
<evidence type="ECO:0000259" key="6">
    <source>
        <dbReference type="PROSITE" id="PS50943"/>
    </source>
</evidence>
<dbReference type="Gene3D" id="3.40.50.2300">
    <property type="match status" value="2"/>
</dbReference>
<comment type="caution">
    <text evidence="7">The sequence shown here is derived from an EMBL/GenBank/DDBJ whole genome shotgun (WGS) entry which is preliminary data.</text>
</comment>
<dbReference type="SUPFAM" id="SSF53822">
    <property type="entry name" value="Periplasmic binding protein-like I"/>
    <property type="match status" value="1"/>
</dbReference>
<dbReference type="GO" id="GO:0003677">
    <property type="term" value="F:DNA binding"/>
    <property type="evidence" value="ECO:0007669"/>
    <property type="project" value="UniProtKB-KW"/>
</dbReference>
<gene>
    <name evidence="7" type="ORF">P7D79_17240</name>
</gene>
<dbReference type="Proteomes" id="UP001264335">
    <property type="component" value="Unassembled WGS sequence"/>
</dbReference>
<name>A0ABD5FBX9_ENTAV</name>
<dbReference type="Pfam" id="PF00356">
    <property type="entry name" value="LacI"/>
    <property type="match status" value="1"/>
</dbReference>
<dbReference type="SUPFAM" id="SSF47413">
    <property type="entry name" value="lambda repressor-like DNA-binding domains"/>
    <property type="match status" value="1"/>
</dbReference>
<evidence type="ECO:0000256" key="3">
    <source>
        <dbReference type="ARBA" id="ARBA00023163"/>
    </source>
</evidence>
<evidence type="ECO:0000256" key="1">
    <source>
        <dbReference type="ARBA" id="ARBA00023015"/>
    </source>
</evidence>
<evidence type="ECO:0000256" key="2">
    <source>
        <dbReference type="ARBA" id="ARBA00023125"/>
    </source>
</evidence>
<protein>
    <submittedName>
        <fullName evidence="7">LacI family DNA-binding transcriptional regulator</fullName>
    </submittedName>
</protein>
<dbReference type="InterPro" id="IPR046335">
    <property type="entry name" value="LacI/GalR-like_sensor"/>
</dbReference>
<dbReference type="Pfam" id="PF13377">
    <property type="entry name" value="Peripla_BP_3"/>
    <property type="match status" value="1"/>
</dbReference>
<reference evidence="7 8" key="1">
    <citation type="submission" date="2023-03" db="EMBL/GenBank/DDBJ databases">
        <authorList>
            <person name="Shen W."/>
            <person name="Cai J."/>
        </authorList>
    </citation>
    <scope>NUCLEOTIDE SEQUENCE [LARGE SCALE GENOMIC DNA]</scope>
    <source>
        <strain evidence="7 8">Y2</strain>
    </source>
</reference>
<dbReference type="CDD" id="cd06294">
    <property type="entry name" value="PBP1_MalR-like"/>
    <property type="match status" value="1"/>
</dbReference>
<dbReference type="EMBL" id="JARPWY010000061">
    <property type="protein sequence ID" value="MDT2515973.1"/>
    <property type="molecule type" value="Genomic_DNA"/>
</dbReference>
<dbReference type="InterPro" id="IPR028082">
    <property type="entry name" value="Peripla_BP_I"/>
</dbReference>
<keyword evidence="3" id="KW-0804">Transcription</keyword>
<evidence type="ECO:0000313" key="8">
    <source>
        <dbReference type="Proteomes" id="UP001264335"/>
    </source>
</evidence>
<organism evidence="7 8">
    <name type="scientific">Enterococcus avium</name>
    <name type="common">Streptococcus avium</name>
    <dbReference type="NCBI Taxonomy" id="33945"/>
    <lineage>
        <taxon>Bacteria</taxon>
        <taxon>Bacillati</taxon>
        <taxon>Bacillota</taxon>
        <taxon>Bacilli</taxon>
        <taxon>Lactobacillales</taxon>
        <taxon>Enterococcaceae</taxon>
        <taxon>Enterococcus</taxon>
    </lineage>
</organism>
<dbReference type="PROSITE" id="PS50943">
    <property type="entry name" value="HTH_CROC1"/>
    <property type="match status" value="1"/>
</dbReference>
<dbReference type="SMART" id="SM00354">
    <property type="entry name" value="HTH_LACI"/>
    <property type="match status" value="1"/>
</dbReference>
<dbReference type="PROSITE" id="PS50932">
    <property type="entry name" value="HTH_LACI_2"/>
    <property type="match status" value="1"/>
</dbReference>
<dbReference type="RefSeq" id="WP_275267853.1">
    <property type="nucleotide sequence ID" value="NZ_JAHLOU010000056.1"/>
</dbReference>